<dbReference type="SUPFAM" id="SSF47954">
    <property type="entry name" value="Cyclin-like"/>
    <property type="match status" value="1"/>
</dbReference>
<reference evidence="2" key="1">
    <citation type="submission" date="2019-04" db="EMBL/GenBank/DDBJ databases">
        <authorList>
            <person name="Alioto T."/>
            <person name="Alioto T."/>
        </authorList>
    </citation>
    <scope>NUCLEOTIDE SEQUENCE [LARGE SCALE GENOMIC DNA]</scope>
</reference>
<evidence type="ECO:0008006" key="4">
    <source>
        <dbReference type="Google" id="ProtNLM"/>
    </source>
</evidence>
<dbReference type="EMBL" id="CABDUW010000294">
    <property type="protein sequence ID" value="VTJ65058.1"/>
    <property type="molecule type" value="Genomic_DNA"/>
</dbReference>
<name>A0A5E4B5T3_MARMO</name>
<evidence type="ECO:0000313" key="2">
    <source>
        <dbReference type="EMBL" id="VTJ65058.1"/>
    </source>
</evidence>
<dbReference type="AlphaFoldDB" id="A0A5E4B5T3"/>
<gene>
    <name evidence="2" type="ORF">MONAX_5E029200</name>
</gene>
<comment type="caution">
    <text evidence="2">The sequence shown here is derived from an EMBL/GenBank/DDBJ whole genome shotgun (WGS) entry which is preliminary data.</text>
</comment>
<dbReference type="Proteomes" id="UP000335636">
    <property type="component" value="Unassembled WGS sequence"/>
</dbReference>
<proteinExistence type="predicted"/>
<feature type="compositionally biased region" description="Low complexity" evidence="1">
    <location>
        <begin position="21"/>
        <end position="88"/>
    </location>
</feature>
<dbReference type="InterPro" id="IPR036915">
    <property type="entry name" value="Cyclin-like_sf"/>
</dbReference>
<evidence type="ECO:0000313" key="3">
    <source>
        <dbReference type="Proteomes" id="UP000335636"/>
    </source>
</evidence>
<feature type="region of interest" description="Disordered" evidence="1">
    <location>
        <begin position="1"/>
        <end position="106"/>
    </location>
</feature>
<evidence type="ECO:0000256" key="1">
    <source>
        <dbReference type="SAM" id="MobiDB-lite"/>
    </source>
</evidence>
<dbReference type="Gene3D" id="1.10.472.10">
    <property type="entry name" value="Cyclin-like"/>
    <property type="match status" value="2"/>
</dbReference>
<organism evidence="2 3">
    <name type="scientific">Marmota monax</name>
    <name type="common">Woodchuck</name>
    <dbReference type="NCBI Taxonomy" id="9995"/>
    <lineage>
        <taxon>Eukaryota</taxon>
        <taxon>Metazoa</taxon>
        <taxon>Chordata</taxon>
        <taxon>Craniata</taxon>
        <taxon>Vertebrata</taxon>
        <taxon>Euteleostomi</taxon>
        <taxon>Mammalia</taxon>
        <taxon>Eutheria</taxon>
        <taxon>Euarchontoglires</taxon>
        <taxon>Glires</taxon>
        <taxon>Rodentia</taxon>
        <taxon>Sciuromorpha</taxon>
        <taxon>Sciuridae</taxon>
        <taxon>Xerinae</taxon>
        <taxon>Marmotini</taxon>
        <taxon>Marmota</taxon>
    </lineage>
</organism>
<sequence>MASDARLPPERSASEESALQSSGGFSLLPPSSSKASPAAPPTSSELQATLKPGAASFSAPSASGPLLSQHPAAVAQQAAGGVPATAPAESPPPTQQSSQRDHGVPSDWSGLLDERRLLVHLHLAQLREERLWRGGNLQAEICNDHQKVVLWLLKRENIFHFSQTTFNLALTILNRLLVSVKLIPHIKDFIKHYGFGYTPNELLRMELAILDRLHWDLHTGMPLEFLTIFHSLVVLSRPHVVELLPQRNPSLHVASLTRQLQHCMAGHQLLQFKGSTLALVIITLELERLMPDWWTPISDLLKKAQVDINFAPSLTLSFAPLEDILCP</sequence>
<accession>A0A5E4B5T3</accession>
<keyword evidence="3" id="KW-1185">Reference proteome</keyword>
<protein>
    <recommendedName>
        <fullName evidence="4">Cyclin N-terminal domain-containing protein</fullName>
    </recommendedName>
</protein>